<keyword evidence="4 7" id="KW-0560">Oxidoreductase</keyword>
<dbReference type="STRING" id="97972.A0A2V1DBY1"/>
<dbReference type="InterPro" id="IPR036396">
    <property type="entry name" value="Cyt_P450_sf"/>
</dbReference>
<keyword evidence="7" id="KW-0349">Heme</keyword>
<dbReference type="Proteomes" id="UP000244855">
    <property type="component" value="Unassembled WGS sequence"/>
</dbReference>
<comment type="cofactor">
    <cofactor evidence="1">
        <name>heme</name>
        <dbReference type="ChEBI" id="CHEBI:30413"/>
    </cofactor>
</comment>
<dbReference type="SUPFAM" id="SSF48264">
    <property type="entry name" value="Cytochrome P450"/>
    <property type="match status" value="1"/>
</dbReference>
<evidence type="ECO:0000256" key="6">
    <source>
        <dbReference type="ARBA" id="ARBA00023033"/>
    </source>
</evidence>
<keyword evidence="5 7" id="KW-0408">Iron</keyword>
<accession>A0A2V1DBY1</accession>
<gene>
    <name evidence="8" type="ORF">DM02DRAFT_676041</name>
</gene>
<evidence type="ECO:0000313" key="9">
    <source>
        <dbReference type="Proteomes" id="UP000244855"/>
    </source>
</evidence>
<sequence length="485" mass="55142">MAATLVSLSLILFVSVLLFYSKSKRWFADSLLAWTHGCREPPCPSINLDEINRESAKNYNFLDTTTRLFNTYGKTYKTFRGGRVFIRSCDPEVSKAVLSTHFDKFGLQPIRYEGGKSFFGNGMLVTDGAQWKTSRMLIRPTFDIAHIANLDRLGPFVDQFMHLLPRDGSTIDLLPLLKRLTLDISSDFIFGRSMEALSSPESGKDFLDAFEAAQRDVVIPNPAMRSKEHYKGCQDVWDYIDDRVEEASSRMSKSKNTSPNESTPVRIIDELVKSSEDKKSLRFLVLSIFMPAHDNVAVALSNAFFHLARNPKAWAELRAEVMLTASEPLTYKLLKSFKYLNWVLRETHRLTPLNAGTVRTCLETTALPAGGGQDGSKPLFVRKGDIIETNFRSQQRDKSFWGADADEFRPERWATIRPTWEYIPFSGGPRICPALKLVYAETEYIMARVVREFSGLENRDDVLPWVEERRLTFQSRNGAKVALIV</sequence>
<dbReference type="InterPro" id="IPR001128">
    <property type="entry name" value="Cyt_P450"/>
</dbReference>
<dbReference type="GO" id="GO:0005506">
    <property type="term" value="F:iron ion binding"/>
    <property type="evidence" value="ECO:0007669"/>
    <property type="project" value="InterPro"/>
</dbReference>
<evidence type="ECO:0000256" key="3">
    <source>
        <dbReference type="ARBA" id="ARBA00022723"/>
    </source>
</evidence>
<dbReference type="AlphaFoldDB" id="A0A2V1DBY1"/>
<keyword evidence="9" id="KW-1185">Reference proteome</keyword>
<evidence type="ECO:0000256" key="1">
    <source>
        <dbReference type="ARBA" id="ARBA00001971"/>
    </source>
</evidence>
<dbReference type="PROSITE" id="PS00086">
    <property type="entry name" value="CYTOCHROME_P450"/>
    <property type="match status" value="1"/>
</dbReference>
<dbReference type="InterPro" id="IPR047146">
    <property type="entry name" value="Cyt_P450_E_CYP52_fungi"/>
</dbReference>
<evidence type="ECO:0000256" key="2">
    <source>
        <dbReference type="ARBA" id="ARBA00010617"/>
    </source>
</evidence>
<keyword evidence="3 7" id="KW-0479">Metal-binding</keyword>
<evidence type="ECO:0000313" key="8">
    <source>
        <dbReference type="EMBL" id="PVH94674.1"/>
    </source>
</evidence>
<evidence type="ECO:0000256" key="4">
    <source>
        <dbReference type="ARBA" id="ARBA00023002"/>
    </source>
</evidence>
<dbReference type="InterPro" id="IPR017972">
    <property type="entry name" value="Cyt_P450_CS"/>
</dbReference>
<protein>
    <submittedName>
        <fullName evidence="8">Cytochrome P450</fullName>
    </submittedName>
</protein>
<organism evidence="8 9">
    <name type="scientific">Periconia macrospinosa</name>
    <dbReference type="NCBI Taxonomy" id="97972"/>
    <lineage>
        <taxon>Eukaryota</taxon>
        <taxon>Fungi</taxon>
        <taxon>Dikarya</taxon>
        <taxon>Ascomycota</taxon>
        <taxon>Pezizomycotina</taxon>
        <taxon>Dothideomycetes</taxon>
        <taxon>Pleosporomycetidae</taxon>
        <taxon>Pleosporales</taxon>
        <taxon>Massarineae</taxon>
        <taxon>Periconiaceae</taxon>
        <taxon>Periconia</taxon>
    </lineage>
</organism>
<dbReference type="InterPro" id="IPR002974">
    <property type="entry name" value="Cyt_P450_E_CYP52_ascomycetes"/>
</dbReference>
<dbReference type="OrthoDB" id="1470350at2759"/>
<reference evidence="8 9" key="1">
    <citation type="journal article" date="2018" name="Sci. Rep.">
        <title>Comparative genomics provides insights into the lifestyle and reveals functional heterogeneity of dark septate endophytic fungi.</title>
        <authorList>
            <person name="Knapp D.G."/>
            <person name="Nemeth J.B."/>
            <person name="Barry K."/>
            <person name="Hainaut M."/>
            <person name="Henrissat B."/>
            <person name="Johnson J."/>
            <person name="Kuo A."/>
            <person name="Lim J.H.P."/>
            <person name="Lipzen A."/>
            <person name="Nolan M."/>
            <person name="Ohm R.A."/>
            <person name="Tamas L."/>
            <person name="Grigoriev I.V."/>
            <person name="Spatafora J.W."/>
            <person name="Nagy L.G."/>
            <person name="Kovacs G.M."/>
        </authorList>
    </citation>
    <scope>NUCLEOTIDE SEQUENCE [LARGE SCALE GENOMIC DNA]</scope>
    <source>
        <strain evidence="8 9">DSE2036</strain>
    </source>
</reference>
<proteinExistence type="inferred from homology"/>
<dbReference type="GO" id="GO:0020037">
    <property type="term" value="F:heme binding"/>
    <property type="evidence" value="ECO:0007669"/>
    <property type="project" value="InterPro"/>
</dbReference>
<dbReference type="EMBL" id="KZ805525">
    <property type="protein sequence ID" value="PVH94674.1"/>
    <property type="molecule type" value="Genomic_DNA"/>
</dbReference>
<evidence type="ECO:0000256" key="7">
    <source>
        <dbReference type="RuleBase" id="RU000461"/>
    </source>
</evidence>
<dbReference type="Gene3D" id="1.10.630.10">
    <property type="entry name" value="Cytochrome P450"/>
    <property type="match status" value="1"/>
</dbReference>
<dbReference type="PANTHER" id="PTHR24287">
    <property type="entry name" value="P450, PUTATIVE (EUROFUNG)-RELATED"/>
    <property type="match status" value="1"/>
</dbReference>
<dbReference type="PANTHER" id="PTHR24287:SF19">
    <property type="entry name" value="CYTOCHROME P450"/>
    <property type="match status" value="1"/>
</dbReference>
<dbReference type="Pfam" id="PF00067">
    <property type="entry name" value="p450"/>
    <property type="match status" value="1"/>
</dbReference>
<dbReference type="PRINTS" id="PR01239">
    <property type="entry name" value="EP450IICYP52"/>
</dbReference>
<evidence type="ECO:0000256" key="5">
    <source>
        <dbReference type="ARBA" id="ARBA00023004"/>
    </source>
</evidence>
<comment type="similarity">
    <text evidence="2 7">Belongs to the cytochrome P450 family.</text>
</comment>
<dbReference type="GO" id="GO:0016712">
    <property type="term" value="F:oxidoreductase activity, acting on paired donors, with incorporation or reduction of molecular oxygen, reduced flavin or flavoprotein as one donor, and incorporation of one atom of oxygen"/>
    <property type="evidence" value="ECO:0007669"/>
    <property type="project" value="InterPro"/>
</dbReference>
<name>A0A2V1DBY1_9PLEO</name>
<keyword evidence="6 7" id="KW-0503">Monooxygenase</keyword>